<protein>
    <submittedName>
        <fullName evidence="2">Uncharacterized protein</fullName>
    </submittedName>
</protein>
<organism evidence="2 3">
    <name type="scientific">Sulfurospirillum deleyianum (strain ATCC 51133 / DSM 6946 / 5175)</name>
    <dbReference type="NCBI Taxonomy" id="525898"/>
    <lineage>
        <taxon>Bacteria</taxon>
        <taxon>Pseudomonadati</taxon>
        <taxon>Campylobacterota</taxon>
        <taxon>Epsilonproteobacteria</taxon>
        <taxon>Campylobacterales</taxon>
        <taxon>Sulfurospirillaceae</taxon>
        <taxon>Sulfurospirillum</taxon>
    </lineage>
</organism>
<evidence type="ECO:0000256" key="1">
    <source>
        <dbReference type="SAM" id="Coils"/>
    </source>
</evidence>
<feature type="coiled-coil region" evidence="1">
    <location>
        <begin position="123"/>
        <end position="153"/>
    </location>
</feature>
<evidence type="ECO:0000313" key="3">
    <source>
        <dbReference type="Proteomes" id="UP000002222"/>
    </source>
</evidence>
<dbReference type="AlphaFoldDB" id="D1AZR9"/>
<dbReference type="Proteomes" id="UP000002222">
    <property type="component" value="Chromosome"/>
</dbReference>
<reference evidence="2 3" key="2">
    <citation type="journal article" date="2010" name="Stand. Genomic Sci.">
        <title>Complete genome sequence of Sulfurospirillum deleyianum type strain (5175).</title>
        <authorList>
            <person name="Sikorski J."/>
            <person name="Lapidus A."/>
            <person name="Copeland A."/>
            <person name="Glavina Del Rio T."/>
            <person name="Nolan M."/>
            <person name="Lucas S."/>
            <person name="Chen F."/>
            <person name="Tice H."/>
            <person name="Cheng J.F."/>
            <person name="Saunders E."/>
            <person name="Bruce D."/>
            <person name="Goodwin L."/>
            <person name="Pitluck S."/>
            <person name="Ovchinnikova G."/>
            <person name="Pati A."/>
            <person name="Ivanova N."/>
            <person name="Mavromatis K."/>
            <person name="Chen A."/>
            <person name="Palaniappan K."/>
            <person name="Chain P."/>
            <person name="Land M."/>
            <person name="Hauser L."/>
            <person name="Chang Y.J."/>
            <person name="Jeffries C.D."/>
            <person name="Brettin T."/>
            <person name="Detter J.C."/>
            <person name="Han C."/>
            <person name="Rohde M."/>
            <person name="Lang E."/>
            <person name="Spring S."/>
            <person name="Goker M."/>
            <person name="Bristow J."/>
            <person name="Eisen J.A."/>
            <person name="Markowitz V."/>
            <person name="Hugenholtz P."/>
            <person name="Kyrpides N.C."/>
            <person name="Klenk H.P."/>
        </authorList>
    </citation>
    <scope>NUCLEOTIDE SEQUENCE [LARGE SCALE GENOMIC DNA]</scope>
    <source>
        <strain evidence="3">ATCC 51133 / DSM 6946 / 5175</strain>
    </source>
</reference>
<dbReference type="HOGENOM" id="CLU_1651276_0_0_7"/>
<dbReference type="OrthoDB" id="5339632at2"/>
<dbReference type="RefSeq" id="WP_012856302.1">
    <property type="nucleotide sequence ID" value="NC_013512.1"/>
</dbReference>
<name>D1AZR9_SULD5</name>
<evidence type="ECO:0000313" key="2">
    <source>
        <dbReference type="EMBL" id="ACZ11536.1"/>
    </source>
</evidence>
<dbReference type="KEGG" id="sdl:Sdel_0499"/>
<reference evidence="3" key="1">
    <citation type="submission" date="2009-11" db="EMBL/GenBank/DDBJ databases">
        <title>The complete genome of Sulfurospirillum deleyianum DSM 6946.</title>
        <authorList>
            <consortium name="US DOE Joint Genome Institute (JGI-PGF)"/>
            <person name="Lucas S."/>
            <person name="Copeland A."/>
            <person name="Lapidus A."/>
            <person name="Glavina del Rio T."/>
            <person name="Dalin E."/>
            <person name="Tice H."/>
            <person name="Bruce D."/>
            <person name="Goodwin L."/>
            <person name="Pitluck S."/>
            <person name="Kyrpides N."/>
            <person name="Mavromatis K."/>
            <person name="Ivanova N."/>
            <person name="Ovchinnikova G."/>
            <person name="Munk A.C."/>
            <person name="Lu M."/>
            <person name="Brettin T."/>
            <person name="Detter J.C."/>
            <person name="Han C."/>
            <person name="Tapia R."/>
            <person name="Larimer F."/>
            <person name="Land M."/>
            <person name="Hauser L."/>
            <person name="Markowitz V."/>
            <person name="Cheng J.F."/>
            <person name="Hugenholtz P."/>
            <person name="Woyke T."/>
            <person name="Wu D."/>
            <person name="Aumann P."/>
            <person name="Schneider S."/>
            <person name="Lang E."/>
            <person name="Spring S."/>
            <person name="Klenk H.P."/>
            <person name="Eisen J.A."/>
        </authorList>
    </citation>
    <scope>NUCLEOTIDE SEQUENCE [LARGE SCALE GENOMIC DNA]</scope>
    <source>
        <strain evidence="3">ATCC 51133 / DSM 6946 / 5175</strain>
    </source>
</reference>
<keyword evidence="1" id="KW-0175">Coiled coil</keyword>
<proteinExistence type="predicted"/>
<sequence>MSLDESKIRVNTFLQQTLNAIATKNEEAKNAFASILESEISIKQKETSNETPIETLTSSSQDEALESFKEALRTKGALQFYQDYNFEKIEKMIEEKKAELMDKLGLSEDAQTPLVGEERAHALASLDEMLDAYRKQLQEKMQAEDELKQQTSTLTTFLQDLA</sequence>
<accession>D1AZR9</accession>
<dbReference type="EMBL" id="CP001816">
    <property type="protein sequence ID" value="ACZ11536.1"/>
    <property type="molecule type" value="Genomic_DNA"/>
</dbReference>
<gene>
    <name evidence="2" type="ordered locus">Sdel_0499</name>
</gene>
<keyword evidence="3" id="KW-1185">Reference proteome</keyword>